<dbReference type="EMBL" id="QNTU01000023">
    <property type="protein sequence ID" value="RBI65166.1"/>
    <property type="molecule type" value="Genomic_DNA"/>
</dbReference>
<feature type="domain" description="NADH:quinone oxidoreductase/Mrp antiporter transmembrane" evidence="7">
    <location>
        <begin position="131"/>
        <end position="408"/>
    </location>
</feature>
<dbReference type="GO" id="GO:0008137">
    <property type="term" value="F:NADH dehydrogenase (ubiquinone) activity"/>
    <property type="evidence" value="ECO:0007669"/>
    <property type="project" value="InterPro"/>
</dbReference>
<evidence type="ECO:0000256" key="2">
    <source>
        <dbReference type="ARBA" id="ARBA00022692"/>
    </source>
</evidence>
<sequence length="657" mass="68798">MLWFVPLFPLLAAPGMYWLGKRLSARDSGRAVLGLMGAAVAVVTLLLASVALMGDWGGAYRWSSRIVLSVGMTPASAVFAIVVPLIATLIIAYSAYHESEPVSEGVPTRPPVRLVALLTAFVGAMELLVLAEDLVTLLIAWELVGACSWALIAHEWQEGDNLRDAAWAFLVTRFGDLGLYIAAAAAFAGTGSFAFADLSQLDGWLLDVFVAGAVLAAAAKSAQVPFSPWLFAAMSGPTPVSALLHAATMVAAGIYLVIRLHAEMAAVAWFGPVAITLGLATALAGGVVAYLQRHAKKLLAASTSAQYGLMWLAVGAGFPGVALVHFVTHAFTKAALFLAAGIAERHVGSYSLNTMRLGRLLPGIAVATMVASLALAGVIPLGASWSKEKIITAAGHQASWLAVIAAIAGGLSALYATRFQLLAFGRGLHGPTKTAPSQPGHSSVEAGSLYLLSAGTLVLSLLWWPGVGNDLANLLSIQLPQTKLWELILSLLLVALGIGAGFWAVRREGSNQSRQSETHAAMANWFGLPALAERGISTFMRFSHGLARFDDRVVDAGLRGRGVSAAISFSHGLARFDDRAVDAGIRASARFGVWLAKVSDRRGEGAFDGATSLLARGVDWAGQVARQAHTGQTHHYYTGIAAGFAVIFIILGIGALL</sequence>
<feature type="transmembrane region" description="Helical" evidence="6">
    <location>
        <begin position="311"/>
        <end position="339"/>
    </location>
</feature>
<comment type="subcellular location">
    <subcellularLocation>
        <location evidence="1">Endomembrane system</location>
        <topology evidence="1">Multi-pass membrane protein</topology>
    </subcellularLocation>
    <subcellularLocation>
        <location evidence="5">Membrane</location>
        <topology evidence="5">Multi-pass membrane protein</topology>
    </subcellularLocation>
</comment>
<feature type="transmembrane region" description="Helical" evidence="6">
    <location>
        <begin position="242"/>
        <end position="260"/>
    </location>
</feature>
<organism evidence="8 9">
    <name type="scientific">Vreelandella sulfidaeris</name>
    <dbReference type="NCBI Taxonomy" id="115553"/>
    <lineage>
        <taxon>Bacteria</taxon>
        <taxon>Pseudomonadati</taxon>
        <taxon>Pseudomonadota</taxon>
        <taxon>Gammaproteobacteria</taxon>
        <taxon>Oceanospirillales</taxon>
        <taxon>Halomonadaceae</taxon>
        <taxon>Vreelandella</taxon>
    </lineage>
</organism>
<keyword evidence="2 5" id="KW-0812">Transmembrane</keyword>
<feature type="transmembrane region" description="Helical" evidence="6">
    <location>
        <begin position="35"/>
        <end position="54"/>
    </location>
</feature>
<dbReference type="PANTHER" id="PTHR42829:SF2">
    <property type="entry name" value="NADH-UBIQUINONE OXIDOREDUCTASE CHAIN 5"/>
    <property type="match status" value="1"/>
</dbReference>
<feature type="transmembrane region" description="Helical" evidence="6">
    <location>
        <begin position="112"/>
        <end position="131"/>
    </location>
</feature>
<name>A0A365TIB0_9GAMM</name>
<protein>
    <submittedName>
        <fullName evidence="8">NADH-quinone oxidoreductase subunit L</fullName>
    </submittedName>
</protein>
<dbReference type="Pfam" id="PF00361">
    <property type="entry name" value="Proton_antipo_M"/>
    <property type="match status" value="1"/>
</dbReference>
<proteinExistence type="predicted"/>
<feature type="transmembrane region" description="Helical" evidence="6">
    <location>
        <begin position="267"/>
        <end position="291"/>
    </location>
</feature>
<dbReference type="GO" id="GO:0015990">
    <property type="term" value="P:electron transport coupled proton transport"/>
    <property type="evidence" value="ECO:0007669"/>
    <property type="project" value="TreeGrafter"/>
</dbReference>
<gene>
    <name evidence="8" type="ORF">DQ400_19285</name>
</gene>
<keyword evidence="9" id="KW-1185">Reference proteome</keyword>
<dbReference type="InterPro" id="IPR003945">
    <property type="entry name" value="NU5C-like"/>
</dbReference>
<evidence type="ECO:0000259" key="7">
    <source>
        <dbReference type="Pfam" id="PF00361"/>
    </source>
</evidence>
<dbReference type="PRINTS" id="PR01434">
    <property type="entry name" value="NADHDHGNASE5"/>
</dbReference>
<dbReference type="RefSeq" id="WP_113271256.1">
    <property type="nucleotide sequence ID" value="NZ_QNTU01000023.1"/>
</dbReference>
<feature type="transmembrane region" description="Helical" evidence="6">
    <location>
        <begin position="360"/>
        <end position="385"/>
    </location>
</feature>
<dbReference type="GO" id="GO:0012505">
    <property type="term" value="C:endomembrane system"/>
    <property type="evidence" value="ECO:0007669"/>
    <property type="project" value="UniProtKB-SubCell"/>
</dbReference>
<evidence type="ECO:0000313" key="9">
    <source>
        <dbReference type="Proteomes" id="UP000252204"/>
    </source>
</evidence>
<feature type="transmembrane region" description="Helical" evidence="6">
    <location>
        <begin position="447"/>
        <end position="464"/>
    </location>
</feature>
<evidence type="ECO:0000256" key="1">
    <source>
        <dbReference type="ARBA" id="ARBA00004127"/>
    </source>
</evidence>
<evidence type="ECO:0000256" key="5">
    <source>
        <dbReference type="RuleBase" id="RU000320"/>
    </source>
</evidence>
<dbReference type="OrthoDB" id="9811798at2"/>
<comment type="caution">
    <text evidence="8">The sequence shown here is derived from an EMBL/GenBank/DDBJ whole genome shotgun (WGS) entry which is preliminary data.</text>
</comment>
<evidence type="ECO:0000256" key="3">
    <source>
        <dbReference type="ARBA" id="ARBA00022989"/>
    </source>
</evidence>
<dbReference type="GO" id="GO:0016020">
    <property type="term" value="C:membrane"/>
    <property type="evidence" value="ECO:0007669"/>
    <property type="project" value="UniProtKB-SubCell"/>
</dbReference>
<keyword evidence="4 6" id="KW-0472">Membrane</keyword>
<dbReference type="Proteomes" id="UP000252204">
    <property type="component" value="Unassembled WGS sequence"/>
</dbReference>
<evidence type="ECO:0000256" key="6">
    <source>
        <dbReference type="SAM" id="Phobius"/>
    </source>
</evidence>
<feature type="transmembrane region" description="Helical" evidence="6">
    <location>
        <begin position="138"/>
        <end position="157"/>
    </location>
</feature>
<feature type="transmembrane region" description="Helical" evidence="6">
    <location>
        <begin position="636"/>
        <end position="656"/>
    </location>
</feature>
<keyword evidence="3 6" id="KW-1133">Transmembrane helix</keyword>
<feature type="transmembrane region" description="Helical" evidence="6">
    <location>
        <begin position="177"/>
        <end position="196"/>
    </location>
</feature>
<dbReference type="AlphaFoldDB" id="A0A365TIB0"/>
<feature type="transmembrane region" description="Helical" evidence="6">
    <location>
        <begin position="484"/>
        <end position="505"/>
    </location>
</feature>
<accession>A0A365TIB0</accession>
<dbReference type="InterPro" id="IPR001750">
    <property type="entry name" value="ND/Mrp_TM"/>
</dbReference>
<dbReference type="Gene3D" id="1.20.5.2700">
    <property type="match status" value="1"/>
</dbReference>
<dbReference type="PANTHER" id="PTHR42829">
    <property type="entry name" value="NADH-UBIQUINONE OXIDOREDUCTASE CHAIN 5"/>
    <property type="match status" value="1"/>
</dbReference>
<dbReference type="GO" id="GO:0042773">
    <property type="term" value="P:ATP synthesis coupled electron transport"/>
    <property type="evidence" value="ECO:0007669"/>
    <property type="project" value="InterPro"/>
</dbReference>
<feature type="transmembrane region" description="Helical" evidence="6">
    <location>
        <begin position="66"/>
        <end position="92"/>
    </location>
</feature>
<dbReference type="GO" id="GO:0003954">
    <property type="term" value="F:NADH dehydrogenase activity"/>
    <property type="evidence" value="ECO:0007669"/>
    <property type="project" value="TreeGrafter"/>
</dbReference>
<feature type="transmembrane region" description="Helical" evidence="6">
    <location>
        <begin position="397"/>
        <end position="416"/>
    </location>
</feature>
<feature type="transmembrane region" description="Helical" evidence="6">
    <location>
        <begin position="203"/>
        <end position="222"/>
    </location>
</feature>
<evidence type="ECO:0000256" key="4">
    <source>
        <dbReference type="ARBA" id="ARBA00023136"/>
    </source>
</evidence>
<reference evidence="9" key="1">
    <citation type="submission" date="2018-06" db="EMBL/GenBank/DDBJ databases">
        <title>Whole genome sequencing of four bacterial strains from South Shetland trench revealing bio-synthetic gene clusters.</title>
        <authorList>
            <person name="Abdel-Mageed W.M."/>
            <person name="Lehri B."/>
            <person name="Jarmusch S."/>
            <person name="Miranda K."/>
            <person name="Goodfellow M."/>
            <person name="Jaspars M."/>
            <person name="Karlyshev A.V."/>
        </authorList>
    </citation>
    <scope>NUCLEOTIDE SEQUENCE [LARGE SCALE GENOMIC DNA]</scope>
    <source>
        <strain evidence="9">SST4</strain>
    </source>
</reference>
<evidence type="ECO:0000313" key="8">
    <source>
        <dbReference type="EMBL" id="RBI65166.1"/>
    </source>
</evidence>